<dbReference type="EMBL" id="SDMK01000001">
    <property type="protein sequence ID" value="RXS96752.1"/>
    <property type="molecule type" value="Genomic_DNA"/>
</dbReference>
<evidence type="ECO:0000256" key="12">
    <source>
        <dbReference type="ARBA" id="ARBA00023139"/>
    </source>
</evidence>
<evidence type="ECO:0000256" key="5">
    <source>
        <dbReference type="ARBA" id="ARBA00022597"/>
    </source>
</evidence>
<dbReference type="InterPro" id="IPR019554">
    <property type="entry name" value="Soluble_ligand-bd"/>
</dbReference>
<keyword evidence="12" id="KW-0564">Palmitate</keyword>
<gene>
    <name evidence="18" type="ORF">ESZ00_02035</name>
</gene>
<keyword evidence="13" id="KW-0998">Cell outer membrane</keyword>
<keyword evidence="4" id="KW-1134">Transmembrane beta strand</keyword>
<keyword evidence="9" id="KW-0406">Ion transport</keyword>
<evidence type="ECO:0000256" key="9">
    <source>
        <dbReference type="ARBA" id="ARBA00023065"/>
    </source>
</evidence>
<dbReference type="Pfam" id="PF10531">
    <property type="entry name" value="SLBB"/>
    <property type="match status" value="1"/>
</dbReference>
<evidence type="ECO:0000256" key="8">
    <source>
        <dbReference type="ARBA" id="ARBA00023047"/>
    </source>
</evidence>
<dbReference type="InterPro" id="IPR003715">
    <property type="entry name" value="Poly_export_N"/>
</dbReference>
<dbReference type="Pfam" id="PF22461">
    <property type="entry name" value="SLBB_2"/>
    <property type="match status" value="1"/>
</dbReference>
<dbReference type="Gene3D" id="3.10.560.10">
    <property type="entry name" value="Outer membrane lipoprotein wza domain like"/>
    <property type="match status" value="2"/>
</dbReference>
<dbReference type="OrthoDB" id="9808421at2"/>
<evidence type="ECO:0000256" key="13">
    <source>
        <dbReference type="ARBA" id="ARBA00023237"/>
    </source>
</evidence>
<evidence type="ECO:0000256" key="2">
    <source>
        <dbReference type="ARBA" id="ARBA00009450"/>
    </source>
</evidence>
<dbReference type="AlphaFoldDB" id="A0A4V1NVQ6"/>
<dbReference type="Gene3D" id="3.30.1950.10">
    <property type="entry name" value="wza like domain"/>
    <property type="match status" value="1"/>
</dbReference>
<comment type="caution">
    <text evidence="18">The sequence shown here is derived from an EMBL/GenBank/DDBJ whole genome shotgun (WGS) entry which is preliminary data.</text>
</comment>
<evidence type="ECO:0000259" key="15">
    <source>
        <dbReference type="Pfam" id="PF02563"/>
    </source>
</evidence>
<keyword evidence="7" id="KW-0732">Signal</keyword>
<protein>
    <submittedName>
        <fullName evidence="18">Polysaccharide export protein</fullName>
    </submittedName>
</protein>
<evidence type="ECO:0000313" key="19">
    <source>
        <dbReference type="Proteomes" id="UP000290253"/>
    </source>
</evidence>
<evidence type="ECO:0000256" key="3">
    <source>
        <dbReference type="ARBA" id="ARBA00022448"/>
    </source>
</evidence>
<evidence type="ECO:0000256" key="1">
    <source>
        <dbReference type="ARBA" id="ARBA00004571"/>
    </source>
</evidence>
<dbReference type="GO" id="GO:0009279">
    <property type="term" value="C:cell outer membrane"/>
    <property type="evidence" value="ECO:0007669"/>
    <property type="project" value="UniProtKB-SubCell"/>
</dbReference>
<evidence type="ECO:0000313" key="18">
    <source>
        <dbReference type="EMBL" id="RXS96752.1"/>
    </source>
</evidence>
<evidence type="ECO:0000256" key="6">
    <source>
        <dbReference type="ARBA" id="ARBA00022692"/>
    </source>
</evidence>
<feature type="domain" description="Soluble ligand binding" evidence="16">
    <location>
        <begin position="219"/>
        <end position="247"/>
    </location>
</feature>
<dbReference type="PANTHER" id="PTHR33619:SF3">
    <property type="entry name" value="POLYSACCHARIDE EXPORT PROTEIN GFCE-RELATED"/>
    <property type="match status" value="1"/>
</dbReference>
<evidence type="ECO:0000259" key="17">
    <source>
        <dbReference type="Pfam" id="PF22461"/>
    </source>
</evidence>
<keyword evidence="19" id="KW-1185">Reference proteome</keyword>
<evidence type="ECO:0000256" key="10">
    <source>
        <dbReference type="ARBA" id="ARBA00023114"/>
    </source>
</evidence>
<dbReference type="GO" id="GO:0015159">
    <property type="term" value="F:polysaccharide transmembrane transporter activity"/>
    <property type="evidence" value="ECO:0007669"/>
    <property type="project" value="InterPro"/>
</dbReference>
<keyword evidence="8" id="KW-0625">Polysaccharide transport</keyword>
<keyword evidence="14" id="KW-0449">Lipoprotein</keyword>
<organism evidence="18 19">
    <name type="scientific">Silvibacterium dinghuense</name>
    <dbReference type="NCBI Taxonomy" id="1560006"/>
    <lineage>
        <taxon>Bacteria</taxon>
        <taxon>Pseudomonadati</taxon>
        <taxon>Acidobacteriota</taxon>
        <taxon>Terriglobia</taxon>
        <taxon>Terriglobales</taxon>
        <taxon>Acidobacteriaceae</taxon>
        <taxon>Silvibacterium</taxon>
    </lineage>
</organism>
<evidence type="ECO:0000256" key="14">
    <source>
        <dbReference type="ARBA" id="ARBA00023288"/>
    </source>
</evidence>
<proteinExistence type="inferred from homology"/>
<dbReference type="PANTHER" id="PTHR33619">
    <property type="entry name" value="POLYSACCHARIDE EXPORT PROTEIN GFCE-RELATED"/>
    <property type="match status" value="1"/>
</dbReference>
<dbReference type="GO" id="GO:0015288">
    <property type="term" value="F:porin activity"/>
    <property type="evidence" value="ECO:0007669"/>
    <property type="project" value="UniProtKB-KW"/>
</dbReference>
<feature type="domain" description="SLBB" evidence="17">
    <location>
        <begin position="307"/>
        <end position="382"/>
    </location>
</feature>
<comment type="subcellular location">
    <subcellularLocation>
        <location evidence="1">Cell outer membrane</location>
        <topology evidence="1">Multi-pass membrane protein</topology>
    </subcellularLocation>
</comment>
<accession>A0A4V1NVQ6</accession>
<keyword evidence="3" id="KW-0813">Transport</keyword>
<dbReference type="InterPro" id="IPR049712">
    <property type="entry name" value="Poly_export"/>
</dbReference>
<keyword evidence="6" id="KW-0812">Transmembrane</keyword>
<dbReference type="Pfam" id="PF02563">
    <property type="entry name" value="Poly_export"/>
    <property type="match status" value="1"/>
</dbReference>
<dbReference type="GO" id="GO:0006811">
    <property type="term" value="P:monoatomic ion transport"/>
    <property type="evidence" value="ECO:0007669"/>
    <property type="project" value="UniProtKB-KW"/>
</dbReference>
<reference evidence="18 19" key="1">
    <citation type="journal article" date="2016" name="Int. J. Syst. Evol. Microbiol.">
        <title>Acidipila dinghuensis sp. nov., an acidobacterium isolated from forest soil.</title>
        <authorList>
            <person name="Jiang Y.W."/>
            <person name="Wang J."/>
            <person name="Chen M.H."/>
            <person name="Lv Y.Y."/>
            <person name="Qiu L.H."/>
        </authorList>
    </citation>
    <scope>NUCLEOTIDE SEQUENCE [LARGE SCALE GENOMIC DNA]</scope>
    <source>
        <strain evidence="18 19">DHOF10</strain>
    </source>
</reference>
<sequence length="410" mass="43074">MGRTAFFPYPAPAGDGPLLHSLEVPAGPPPDPRFAFGSGLDSHQPLISLPHLCAFRSHGAGMRKKRSLLPVTYRSLAISSLLFALPVTFSCAAWAQQTAAPVQQAAVSAPAPAAADQPADPQLKLSPTKALEQFEPAADAEYQLGPGDEISIEVPGHADLSGKYIVGPDGRITLPVAGTVEVNDKTRQGASAAIRDALTPYYTDVTVTTSIDKYGSNHVTVLGNVKNPGMISFDDTPTLMGAISKAGLSANPTSKDGIPDTCVIYRGNNTRMDVDLRQLIESGSTLANMRLRRNDIVFVPAQKQEVISVMGEVNHPGPVTITPDLTLHLALAEAGGLTHDAGKNIYVVQASTGKTVMISYKDMMAPNGDKEIALHAGDSIYVKPSGLSKMGTVVQKLGPAATLIELGAIL</sequence>
<dbReference type="Proteomes" id="UP000290253">
    <property type="component" value="Unassembled WGS sequence"/>
</dbReference>
<evidence type="ECO:0000256" key="7">
    <source>
        <dbReference type="ARBA" id="ARBA00022729"/>
    </source>
</evidence>
<evidence type="ECO:0000259" key="16">
    <source>
        <dbReference type="Pfam" id="PF10531"/>
    </source>
</evidence>
<comment type="similarity">
    <text evidence="2">Belongs to the BexD/CtrA/VexA family.</text>
</comment>
<keyword evidence="11" id="KW-0472">Membrane</keyword>
<dbReference type="InterPro" id="IPR054765">
    <property type="entry name" value="SLBB_dom"/>
</dbReference>
<evidence type="ECO:0000256" key="11">
    <source>
        <dbReference type="ARBA" id="ARBA00023136"/>
    </source>
</evidence>
<dbReference type="GO" id="GO:0046930">
    <property type="term" value="C:pore complex"/>
    <property type="evidence" value="ECO:0007669"/>
    <property type="project" value="UniProtKB-KW"/>
</dbReference>
<name>A0A4V1NVQ6_9BACT</name>
<keyword evidence="10" id="KW-0626">Porin</keyword>
<keyword evidence="5" id="KW-0762">Sugar transport</keyword>
<feature type="domain" description="Polysaccharide export protein N-terminal" evidence="15">
    <location>
        <begin position="137"/>
        <end position="211"/>
    </location>
</feature>
<evidence type="ECO:0000256" key="4">
    <source>
        <dbReference type="ARBA" id="ARBA00022452"/>
    </source>
</evidence>